<keyword evidence="22" id="KW-0472">Membrane</keyword>
<feature type="region of interest" description="Disordered" evidence="21">
    <location>
        <begin position="430"/>
        <end position="457"/>
    </location>
</feature>
<evidence type="ECO:0000256" key="19">
    <source>
        <dbReference type="ARBA" id="ARBA00048679"/>
    </source>
</evidence>
<feature type="compositionally biased region" description="Basic and acidic residues" evidence="21">
    <location>
        <begin position="2881"/>
        <end position="2893"/>
    </location>
</feature>
<dbReference type="PANTHER" id="PTHR37079:SF4">
    <property type="entry name" value="SERINE_THREONINE-PROTEIN KINASE ATM"/>
    <property type="match status" value="1"/>
</dbReference>
<evidence type="ECO:0000256" key="6">
    <source>
        <dbReference type="ARBA" id="ARBA00014619"/>
    </source>
</evidence>
<feature type="domain" description="PI3K/PI4K catalytic" evidence="23">
    <location>
        <begin position="2583"/>
        <end position="2895"/>
    </location>
</feature>
<evidence type="ECO:0000313" key="26">
    <source>
        <dbReference type="EMBL" id="PSS12977.1"/>
    </source>
</evidence>
<dbReference type="InterPro" id="IPR038980">
    <property type="entry name" value="ATM_plant"/>
</dbReference>
<evidence type="ECO:0000256" key="20">
    <source>
        <dbReference type="RuleBase" id="RU365027"/>
    </source>
</evidence>
<dbReference type="GO" id="GO:0000781">
    <property type="term" value="C:chromosome, telomeric region"/>
    <property type="evidence" value="ECO:0007669"/>
    <property type="project" value="UniProtKB-SubCell"/>
</dbReference>
<dbReference type="InterPro" id="IPR036940">
    <property type="entry name" value="PI3/4_kinase_cat_sf"/>
</dbReference>
<dbReference type="STRING" id="857342.A0A2T3AWC0"/>
<evidence type="ECO:0000259" key="25">
    <source>
        <dbReference type="PROSITE" id="PS51190"/>
    </source>
</evidence>
<evidence type="ECO:0000256" key="13">
    <source>
        <dbReference type="ARBA" id="ARBA00022840"/>
    </source>
</evidence>
<comment type="function">
    <text evidence="17 20">Serine/threonine protein kinase which activates checkpoint signaling upon genotoxic stresses such as ionizing radiation (IR), ultraviolet light (UV), or DNA replication stalling, thereby acting as a DNA damage sensor. Recognizes the substrate consensus sequence [ST]-Q. Phosphorylates histone H2A to form H2AS128ph (gamma-H2A) at sites of DNA damage, involved in the regulation of DNA damage response mechanism. Required for the control of telomere length and genome stability.</text>
</comment>
<dbReference type="CDD" id="cd05171">
    <property type="entry name" value="PIKKc_ATM"/>
    <property type="match status" value="1"/>
</dbReference>
<dbReference type="PROSITE" id="PS50290">
    <property type="entry name" value="PI3_4_KINASE_3"/>
    <property type="match status" value="1"/>
</dbReference>
<dbReference type="InterPro" id="IPR003152">
    <property type="entry name" value="FATC_dom"/>
</dbReference>
<dbReference type="InterPro" id="IPR000403">
    <property type="entry name" value="PI3/4_kinase_cat_dom"/>
</dbReference>
<feature type="domain" description="FAT" evidence="24">
    <location>
        <begin position="1872"/>
        <end position="2479"/>
    </location>
</feature>
<evidence type="ECO:0000256" key="8">
    <source>
        <dbReference type="ARBA" id="ARBA00022527"/>
    </source>
</evidence>
<feature type="domain" description="FATC" evidence="25">
    <location>
        <begin position="2906"/>
        <end position="2944"/>
    </location>
</feature>
<dbReference type="GO" id="GO:0006325">
    <property type="term" value="P:chromatin organization"/>
    <property type="evidence" value="ECO:0007669"/>
    <property type="project" value="UniProtKB-KW"/>
</dbReference>
<dbReference type="GO" id="GO:0005524">
    <property type="term" value="F:ATP binding"/>
    <property type="evidence" value="ECO:0007669"/>
    <property type="project" value="UniProtKB-KW"/>
</dbReference>
<evidence type="ECO:0000256" key="16">
    <source>
        <dbReference type="ARBA" id="ARBA00023242"/>
    </source>
</evidence>
<dbReference type="EMBL" id="KZ679014">
    <property type="protein sequence ID" value="PSS12977.1"/>
    <property type="molecule type" value="Genomic_DNA"/>
</dbReference>
<evidence type="ECO:0000256" key="1">
    <source>
        <dbReference type="ARBA" id="ARBA00004123"/>
    </source>
</evidence>
<dbReference type="Gene3D" id="3.30.1010.10">
    <property type="entry name" value="Phosphatidylinositol 3-kinase Catalytic Subunit, Chain A, domain 4"/>
    <property type="match status" value="1"/>
</dbReference>
<evidence type="ECO:0000256" key="17">
    <source>
        <dbReference type="ARBA" id="ARBA00025079"/>
    </source>
</evidence>
<evidence type="ECO:0000256" key="5">
    <source>
        <dbReference type="ARBA" id="ARBA00012513"/>
    </source>
</evidence>
<feature type="region of interest" description="Disordered" evidence="21">
    <location>
        <begin position="2865"/>
        <end position="2893"/>
    </location>
</feature>
<dbReference type="OrthoDB" id="381190at2759"/>
<keyword evidence="14 20" id="KW-0156">Chromatin regulator</keyword>
<accession>A0A2T3AWC0</accession>
<evidence type="ECO:0000256" key="22">
    <source>
        <dbReference type="SAM" id="Phobius"/>
    </source>
</evidence>
<evidence type="ECO:0000256" key="2">
    <source>
        <dbReference type="ARBA" id="ARBA00004574"/>
    </source>
</evidence>
<feature type="compositionally biased region" description="Low complexity" evidence="21">
    <location>
        <begin position="188"/>
        <end position="200"/>
    </location>
</feature>
<keyword evidence="13 20" id="KW-0067">ATP-binding</keyword>
<dbReference type="RefSeq" id="XP_024718968.1">
    <property type="nucleotide sequence ID" value="XM_024868844.1"/>
</dbReference>
<dbReference type="FunFam" id="3.30.1010.10:FF:000019">
    <property type="entry name" value="Serine/threonine-protein kinase Tel1"/>
    <property type="match status" value="1"/>
</dbReference>
<dbReference type="GO" id="GO:0035556">
    <property type="term" value="P:intracellular signal transduction"/>
    <property type="evidence" value="ECO:0007669"/>
    <property type="project" value="UniProtKB-ARBA"/>
</dbReference>
<dbReference type="Proteomes" id="UP000241818">
    <property type="component" value="Unassembled WGS sequence"/>
</dbReference>
<dbReference type="Pfam" id="PF11640">
    <property type="entry name" value="TAN"/>
    <property type="match status" value="1"/>
</dbReference>
<dbReference type="InterPro" id="IPR018936">
    <property type="entry name" value="PI3/4_kinase_CS"/>
</dbReference>
<dbReference type="InterPro" id="IPR011009">
    <property type="entry name" value="Kinase-like_dom_sf"/>
</dbReference>
<keyword evidence="16 20" id="KW-0539">Nucleus</keyword>
<keyword evidence="22" id="KW-1133">Transmembrane helix</keyword>
<dbReference type="SUPFAM" id="SSF56112">
    <property type="entry name" value="Protein kinase-like (PK-like)"/>
    <property type="match status" value="1"/>
</dbReference>
<feature type="compositionally biased region" description="Basic and acidic residues" evidence="21">
    <location>
        <begin position="447"/>
        <end position="457"/>
    </location>
</feature>
<protein>
    <recommendedName>
        <fullName evidence="6 20">Serine/threonine-protein kinase Tel1</fullName>
        <ecNumber evidence="5 20">2.7.11.1</ecNumber>
    </recommendedName>
</protein>
<evidence type="ECO:0000256" key="11">
    <source>
        <dbReference type="ARBA" id="ARBA00022763"/>
    </source>
</evidence>
<dbReference type="EC" id="2.7.11.1" evidence="5 20"/>
<keyword evidence="9 20" id="KW-0808">Transferase</keyword>
<sequence length="3132" mass="348998">MGQASNNGQEIRLNQVLEDLERGNLTQRGDGLKQLKAIFDRTNKADNLVLSDKAYHKIYEVVFRIALSEKQSFLASKQRTTRNPSLTRLTACANVFRLVVKAGAPKLKSKTVEAVVDHITQTLPQADGEYCEPLTQDYFKALCNVFEPRANVERLKATVWREVVEFCLEGLNQYLDDGDREASGLPRSSSGIESSHPSGSLAKSVAHGRGHSKAGSVSRQTVEDLLKTLLSLVSATNAPLIESSQEITMGIVRLLHAQGSAVSMLHQLAFSILNAVLSFIREDRSSLLQSVAEEMIPVISRFWQGKTLAKDEMLNSVRDEMLIFLFTVNLHLERSVMDAKSIDLTSKLEELLDVMRTEYARRSDRDPLHLEDLDMVDFGAAVVDVSPFRLHAFRLRPHNTRAERNWANLQVIGLLQRLVRLADERKRLPTNELDDDDGRHPRKRQRTTQDSDRLLGPIKSKDEKMRLGGLQTLPFVLQDCELAAPVLAELLSQLATCAAEKAGQIASWALLAIASCTKQKAATRNDSVDWIQLWHIGARALTFSATCRAAAVQLHSMLAAGLVQYQEIGEDVNAMITAADVSGPVALCDSALFLMMHLLHVQVTEIPGASLVACQHVIRWMFARWNPADRSLAALSTVHVQPHYLLDLLRTTLGLDRMTMPSVSTTACGAVAQAWQQHLNTQAVIRYILLLEELDTTKSTCSCFSCPKHSDSQDILYALDTSHFLSNRKLILELLLPKLSDLLQSWNSYAADRSSSVSADTYRRAINACITMLLLMPHFASAGLPQLQTFEADIQSLTLQLIHFLRDSGLAYQALMETLLQAVQPYLTPCDSYAFRQLPEKAPHLLQFFVIVAEEFDRRRHMLMISHNGGDDDLMDLDDEFSTQQSQTKAEGQLSIIPRQCSALETSPVAFSLVSTERLMLLATINDSPNSSGFVPSTFVDRLLSLDAEEFLACRQLLQEIMASDLVVDAADAIRLINHIGEILSSSEFSRCEIAQSLCLDVLVGFGELWSTDSNFAEPASDLYQWFIDVALDGDIASPEVKKGIARLLLKVLLLRIEPMNGPGSSLPSSRSSLINVLQKGNASVKFYIGNQLPEIFELFILKDHDAVFVDVLENLPSDPDWIEGISFRLFVLARLASKWSTLLRRCIYHIFEIPGKIPDSVGHATRCLVNISSALKVDSPRELFALFAPQLLYTWLESDNIEDIPYSIFGFSSLKDLLLDAQQEAAGLMIMRGQDVATEYLAEVLGVSKVELLQNCFAKVMAYTIAYDISTPPPDKTQRHVTGEARVKKCLNQESFFECVNLYFVDIIALFFNTIDQGDVEKYLMRKEELVYAGQIMKEIKLMNSSDVALPPNQQPTFRAKYLIHWIHHLCTRTPYEMQDLYTPALVTSVARKLLNTIHPALGSLHACSVLRKLRILISLSGNTAINGYPLEMLLQSVCAFITDPECADDAIGIVKYLLVRGSDHLSQSPSFVAGIALSILGSLRVFLQSQEATQDTQYRATMSRAQNFHAWMKNYVSEYRSPKLQSKSKANFRALVQSAYNIGLVGNANIGSPESDLLFRLLQDEQADESLLSRPAREFALEMLCSDFDCPTSFRTDIFGSDELAIANAAVVWKSCRVASASKQYLSWAGRVLGRAFSASGHIHQELLQESSLSQIKELPISPDSQDSSRARVLSLLQSLTLSHDQRTIGLAESALRVIVTTSDDLLAQTCRHQLSAHLLAASTWAPYQPPPSETKIDRVFIESLSDPFTVDAIQRPNWLRDLAVIIAQFVPDEPVLLALVPILREVTGFAERTFPFILHLVLSTQSQSQQFAKKQLSTAFAAWFGAAQAINQNSLKMLINSILYLRTQPLPKEKSSADRSHWLDIDYTKAAIAATHCGMFRTALLFTEEFYSEPMLSKSSRRSSAMRHDTPELPTELLLTIFQNIDDPDLYYGVPQSASLSTILARLEYEKDGPKSLAFRGAQYDSHVRRHDPESAQDVQSIVKALDALSLSGLSHSLLQSQQIVGMSSTSLESMFLTARKLEQWDIPVPSTSNNNAVTIYKAFQAIHNAPDHATILREINQGFDSTMASLIREDLSAGALHGALQTLTALVEMDEILSTRGSQEFEELTSRFESRANWMKTGNFDDISQILSCRGTTFSTLSQQPRLHKIIDVKPVDTRLVEVQTALLTSTLNRSHNALQESLSLATSLIDLIDPCRQLGLNVDVAVHMEAANALWDQGEMTSSIGMLQALDKGPPLKKQTIPVGRSDLLSKIGYQVSIARLEKPDQILENYLKPALEELRGKSEGGEAGQVFHQFAVFCDQQLQDADSLEDLERLKKLRDRKADEVAFYLGMIGNAKSSTERAKYKAYHSKAKTWLGLDEEELQRHISNRDEFLRQSLENYLLALAASDNHDNNTLRFTALWLEHSEASMANEAVSKYLSRVPSRKFAPLMNQLTSRLQDTTIDFQRLLFSLVLRICTDHPFHGMYQIYAGANSRPNSKDEAARSRHSATNRLSKEFVNVQKAYQVWMSIATTNKVYCQLAAEKDDRYRANKRFSLKESPALRTLSSILPKYPIPSPTMQIGLASDLDYTKVPVMIRLAPEFSIASGVSAPKVITPIASNGAKFKQLVKGGNDDMRQDAIMEQVFEQVNELLKTNRATRQRNLNIRTYKVLPLTSIAGIIEFVANTIPLHEYLMPAHERFYPKDLKGNQCRKEISDVQTQSIQIRIQKFRDVTARFHPVMRYFFTENFDDPDEWFVKRLAYTRSTAAISILGHVLGLGDRHGHNILLDSVSGEVVHIDLGVAFEMGRVLPVPELVPFRLTRDIVDGMGITKTEGVFRRCCEFTLEALRKEVYSIMTILDVLRYDPLYSWSISPVRLAKLQQEQQPSASEPGSGVPERPKERVNEPGEADRALTVVSKKLSKTLSVTATVNDLINQASDERNLAVLYSDKHHDDGIASNLLNSVQVAQRIDLVEASVPPDAGTRAPRADIARLLQFQSPLLSPALDELLVVIAGAVAAVVLEERDCARALLRHRLAAAPRALAPPAAIPPRLLETARVRDDALHARRAAVVEVARWEAQGSSPAERRHAHRLVDAPLCVLVVFVEVAVLFVVPVVVVVGGMAIEAFARGGFRDDAVEFFLCVGSGRHV</sequence>
<evidence type="ECO:0000256" key="21">
    <source>
        <dbReference type="SAM" id="MobiDB-lite"/>
    </source>
</evidence>
<feature type="compositionally biased region" description="Polar residues" evidence="21">
    <location>
        <begin position="2865"/>
        <end position="2874"/>
    </location>
</feature>
<keyword evidence="10 20" id="KW-0547">Nucleotide-binding</keyword>
<comment type="subcellular location">
    <subcellularLocation>
        <location evidence="2 20">Chromosome</location>
        <location evidence="2 20">Telomere</location>
    </subcellularLocation>
    <subcellularLocation>
        <location evidence="1 20">Nucleus</location>
    </subcellularLocation>
</comment>
<dbReference type="GO" id="GO:0005634">
    <property type="term" value="C:nucleus"/>
    <property type="evidence" value="ECO:0007669"/>
    <property type="project" value="UniProtKB-SubCell"/>
</dbReference>
<proteinExistence type="inferred from homology"/>
<dbReference type="Pfam" id="PF00454">
    <property type="entry name" value="PI3_PI4_kinase"/>
    <property type="match status" value="1"/>
</dbReference>
<evidence type="ECO:0000256" key="10">
    <source>
        <dbReference type="ARBA" id="ARBA00022741"/>
    </source>
</evidence>
<evidence type="ECO:0000259" key="24">
    <source>
        <dbReference type="PROSITE" id="PS51189"/>
    </source>
</evidence>
<dbReference type="GeneID" id="36576925"/>
<gene>
    <name evidence="26" type="ORF">M430DRAFT_60151</name>
</gene>
<dbReference type="InterPro" id="IPR014009">
    <property type="entry name" value="PIK_FAT"/>
</dbReference>
<evidence type="ECO:0000256" key="12">
    <source>
        <dbReference type="ARBA" id="ARBA00022777"/>
    </source>
</evidence>
<dbReference type="PROSITE" id="PS00915">
    <property type="entry name" value="PI3_4_KINASE_1"/>
    <property type="match status" value="1"/>
</dbReference>
<keyword evidence="27" id="KW-1185">Reference proteome</keyword>
<dbReference type="PROSITE" id="PS51189">
    <property type="entry name" value="FAT"/>
    <property type="match status" value="1"/>
</dbReference>
<feature type="transmembrane region" description="Helical" evidence="22">
    <location>
        <begin position="3081"/>
        <end position="3107"/>
    </location>
</feature>
<dbReference type="Gene3D" id="1.10.1070.11">
    <property type="entry name" value="Phosphatidylinositol 3-/4-kinase, catalytic domain"/>
    <property type="match status" value="1"/>
</dbReference>
<keyword evidence="15 20" id="KW-0779">Telomere</keyword>
<evidence type="ECO:0000259" key="23">
    <source>
        <dbReference type="PROSITE" id="PS50290"/>
    </source>
</evidence>
<dbReference type="InterPro" id="IPR021668">
    <property type="entry name" value="TAN"/>
</dbReference>
<dbReference type="GO" id="GO:0006281">
    <property type="term" value="P:DNA repair"/>
    <property type="evidence" value="ECO:0007669"/>
    <property type="project" value="InterPro"/>
</dbReference>
<evidence type="ECO:0000256" key="18">
    <source>
        <dbReference type="ARBA" id="ARBA00047899"/>
    </source>
</evidence>
<dbReference type="PROSITE" id="PS00916">
    <property type="entry name" value="PI3_4_KINASE_2"/>
    <property type="match status" value="1"/>
</dbReference>
<evidence type="ECO:0000256" key="9">
    <source>
        <dbReference type="ARBA" id="ARBA00022679"/>
    </source>
</evidence>
<evidence type="ECO:0000256" key="7">
    <source>
        <dbReference type="ARBA" id="ARBA00022454"/>
    </source>
</evidence>
<name>A0A2T3AWC0_AMORE</name>
<dbReference type="SMART" id="SM00146">
    <property type="entry name" value="PI3Kc"/>
    <property type="match status" value="1"/>
</dbReference>
<evidence type="ECO:0000256" key="15">
    <source>
        <dbReference type="ARBA" id="ARBA00022895"/>
    </source>
</evidence>
<keyword evidence="12 20" id="KW-0418">Kinase</keyword>
<evidence type="ECO:0000256" key="3">
    <source>
        <dbReference type="ARBA" id="ARBA00010769"/>
    </source>
</evidence>
<comment type="catalytic activity">
    <reaction evidence="19">
        <text>L-seryl-[protein] + ATP = O-phospho-L-seryl-[protein] + ADP + H(+)</text>
        <dbReference type="Rhea" id="RHEA:17989"/>
        <dbReference type="Rhea" id="RHEA-COMP:9863"/>
        <dbReference type="Rhea" id="RHEA-COMP:11604"/>
        <dbReference type="ChEBI" id="CHEBI:15378"/>
        <dbReference type="ChEBI" id="CHEBI:29999"/>
        <dbReference type="ChEBI" id="CHEBI:30616"/>
        <dbReference type="ChEBI" id="CHEBI:83421"/>
        <dbReference type="ChEBI" id="CHEBI:456216"/>
        <dbReference type="EC" id="2.7.11.1"/>
    </reaction>
</comment>
<reference evidence="26 27" key="1">
    <citation type="journal article" date="2018" name="New Phytol.">
        <title>Comparative genomics and transcriptomics depict ericoid mycorrhizal fungi as versatile saprotrophs and plant mutualists.</title>
        <authorList>
            <person name="Martino E."/>
            <person name="Morin E."/>
            <person name="Grelet G.A."/>
            <person name="Kuo A."/>
            <person name="Kohler A."/>
            <person name="Daghino S."/>
            <person name="Barry K.W."/>
            <person name="Cichocki N."/>
            <person name="Clum A."/>
            <person name="Dockter R.B."/>
            <person name="Hainaut M."/>
            <person name="Kuo R.C."/>
            <person name="LaButti K."/>
            <person name="Lindahl B.D."/>
            <person name="Lindquist E.A."/>
            <person name="Lipzen A."/>
            <person name="Khouja H.R."/>
            <person name="Magnuson J."/>
            <person name="Murat C."/>
            <person name="Ohm R.A."/>
            <person name="Singer S.W."/>
            <person name="Spatafora J.W."/>
            <person name="Wang M."/>
            <person name="Veneault-Fourrey C."/>
            <person name="Henrissat B."/>
            <person name="Grigoriev I.V."/>
            <person name="Martin F.M."/>
            <person name="Perotto S."/>
        </authorList>
    </citation>
    <scope>NUCLEOTIDE SEQUENCE [LARGE SCALE GENOMIC DNA]</scope>
    <source>
        <strain evidence="26 27">ATCC 22711</strain>
    </source>
</reference>
<organism evidence="26 27">
    <name type="scientific">Amorphotheca resinae ATCC 22711</name>
    <dbReference type="NCBI Taxonomy" id="857342"/>
    <lineage>
        <taxon>Eukaryota</taxon>
        <taxon>Fungi</taxon>
        <taxon>Dikarya</taxon>
        <taxon>Ascomycota</taxon>
        <taxon>Pezizomycotina</taxon>
        <taxon>Leotiomycetes</taxon>
        <taxon>Helotiales</taxon>
        <taxon>Amorphothecaceae</taxon>
        <taxon>Amorphotheca</taxon>
    </lineage>
</organism>
<comment type="similarity">
    <text evidence="3 20">Belongs to the PI3/PI4-kinase family. ATM subfamily.</text>
</comment>
<keyword evidence="11 20" id="KW-0227">DNA damage</keyword>
<evidence type="ECO:0000256" key="14">
    <source>
        <dbReference type="ARBA" id="ARBA00022853"/>
    </source>
</evidence>
<feature type="region of interest" description="Disordered" evidence="21">
    <location>
        <begin position="179"/>
        <end position="218"/>
    </location>
</feature>
<dbReference type="GO" id="GO:0004674">
    <property type="term" value="F:protein serine/threonine kinase activity"/>
    <property type="evidence" value="ECO:0007669"/>
    <property type="project" value="UniProtKB-KW"/>
</dbReference>
<keyword evidence="22" id="KW-0812">Transmembrane</keyword>
<comment type="subunit">
    <text evidence="4">Associates with DNA double-strand breaks.</text>
</comment>
<evidence type="ECO:0000313" key="27">
    <source>
        <dbReference type="Proteomes" id="UP000241818"/>
    </source>
</evidence>
<dbReference type="InterPro" id="IPR044107">
    <property type="entry name" value="PIKKc_ATM"/>
</dbReference>
<comment type="catalytic activity">
    <reaction evidence="18 20">
        <text>L-threonyl-[protein] + ATP = O-phospho-L-threonyl-[protein] + ADP + H(+)</text>
        <dbReference type="Rhea" id="RHEA:46608"/>
        <dbReference type="Rhea" id="RHEA-COMP:11060"/>
        <dbReference type="Rhea" id="RHEA-COMP:11605"/>
        <dbReference type="ChEBI" id="CHEBI:15378"/>
        <dbReference type="ChEBI" id="CHEBI:30013"/>
        <dbReference type="ChEBI" id="CHEBI:30616"/>
        <dbReference type="ChEBI" id="CHEBI:61977"/>
        <dbReference type="ChEBI" id="CHEBI:456216"/>
        <dbReference type="EC" id="2.7.11.1"/>
    </reaction>
</comment>
<dbReference type="PANTHER" id="PTHR37079">
    <property type="entry name" value="SERINE/THREONINE-PROTEIN KINASE ATM"/>
    <property type="match status" value="1"/>
</dbReference>
<keyword evidence="7 20" id="KW-0158">Chromosome</keyword>
<keyword evidence="8 20" id="KW-0723">Serine/threonine-protein kinase</keyword>
<dbReference type="PROSITE" id="PS51190">
    <property type="entry name" value="FATC"/>
    <property type="match status" value="1"/>
</dbReference>
<dbReference type="SMART" id="SM01342">
    <property type="entry name" value="TAN"/>
    <property type="match status" value="1"/>
</dbReference>
<dbReference type="Pfam" id="PF02260">
    <property type="entry name" value="FATC"/>
    <property type="match status" value="1"/>
</dbReference>
<evidence type="ECO:0000256" key="4">
    <source>
        <dbReference type="ARBA" id="ARBA00011370"/>
    </source>
</evidence>
<dbReference type="InParanoid" id="A0A2T3AWC0"/>